<protein>
    <recommendedName>
        <fullName evidence="1">F-box domain-containing protein</fullName>
    </recommendedName>
</protein>
<dbReference type="HOGENOM" id="CLU_2838080_0_0_1"/>
<keyword evidence="3" id="KW-1185">Reference proteome</keyword>
<name>S8DHU6_FOMSC</name>
<gene>
    <name evidence="2" type="ORF">FOMPIDRAFT_1099281</name>
</gene>
<evidence type="ECO:0000313" key="3">
    <source>
        <dbReference type="Proteomes" id="UP000015241"/>
    </source>
</evidence>
<sequence>PIDNIPPELLVYIFLLIRDASRNLAWLKLTHVSRYWRDIAMGTPLLWTSIPVEKGPSFLSACLERS</sequence>
<reference evidence="2 3" key="1">
    <citation type="journal article" date="2012" name="Science">
        <title>The Paleozoic origin of enzymatic lignin decomposition reconstructed from 31 fungal genomes.</title>
        <authorList>
            <person name="Floudas D."/>
            <person name="Binder M."/>
            <person name="Riley R."/>
            <person name="Barry K."/>
            <person name="Blanchette R.A."/>
            <person name="Henrissat B."/>
            <person name="Martinez A.T."/>
            <person name="Otillar R."/>
            <person name="Spatafora J.W."/>
            <person name="Yadav J.S."/>
            <person name="Aerts A."/>
            <person name="Benoit I."/>
            <person name="Boyd A."/>
            <person name="Carlson A."/>
            <person name="Copeland A."/>
            <person name="Coutinho P.M."/>
            <person name="de Vries R.P."/>
            <person name="Ferreira P."/>
            <person name="Findley K."/>
            <person name="Foster B."/>
            <person name="Gaskell J."/>
            <person name="Glotzer D."/>
            <person name="Gorecki P."/>
            <person name="Heitman J."/>
            <person name="Hesse C."/>
            <person name="Hori C."/>
            <person name="Igarashi K."/>
            <person name="Jurgens J.A."/>
            <person name="Kallen N."/>
            <person name="Kersten P."/>
            <person name="Kohler A."/>
            <person name="Kuees U."/>
            <person name="Kumar T.K.A."/>
            <person name="Kuo A."/>
            <person name="LaButti K."/>
            <person name="Larrondo L.F."/>
            <person name="Lindquist E."/>
            <person name="Ling A."/>
            <person name="Lombard V."/>
            <person name="Lucas S."/>
            <person name="Lundell T."/>
            <person name="Martin R."/>
            <person name="McLaughlin D.J."/>
            <person name="Morgenstern I."/>
            <person name="Morin E."/>
            <person name="Murat C."/>
            <person name="Nagy L.G."/>
            <person name="Nolan M."/>
            <person name="Ohm R.A."/>
            <person name="Patyshakuliyeva A."/>
            <person name="Rokas A."/>
            <person name="Ruiz-Duenas F.J."/>
            <person name="Sabat G."/>
            <person name="Salamov A."/>
            <person name="Samejima M."/>
            <person name="Schmutz J."/>
            <person name="Slot J.C."/>
            <person name="St John F."/>
            <person name="Stenlid J."/>
            <person name="Sun H."/>
            <person name="Sun S."/>
            <person name="Syed K."/>
            <person name="Tsang A."/>
            <person name="Wiebenga A."/>
            <person name="Young D."/>
            <person name="Pisabarro A."/>
            <person name="Eastwood D.C."/>
            <person name="Martin F."/>
            <person name="Cullen D."/>
            <person name="Grigoriev I.V."/>
            <person name="Hibbett D.S."/>
        </authorList>
    </citation>
    <scope>NUCLEOTIDE SEQUENCE</scope>
    <source>
        <strain evidence="3">FP-58527</strain>
    </source>
</reference>
<evidence type="ECO:0000259" key="1">
    <source>
        <dbReference type="Pfam" id="PF12937"/>
    </source>
</evidence>
<evidence type="ECO:0000313" key="2">
    <source>
        <dbReference type="EMBL" id="EPS93156.1"/>
    </source>
</evidence>
<dbReference type="EMBL" id="KE504294">
    <property type="protein sequence ID" value="EPS93156.1"/>
    <property type="molecule type" value="Genomic_DNA"/>
</dbReference>
<dbReference type="Pfam" id="PF12937">
    <property type="entry name" value="F-box-like"/>
    <property type="match status" value="1"/>
</dbReference>
<dbReference type="InParanoid" id="S8DHU6"/>
<feature type="domain" description="F-box" evidence="1">
    <location>
        <begin position="2"/>
        <end position="50"/>
    </location>
</feature>
<dbReference type="STRING" id="743788.S8DHU6"/>
<dbReference type="SUPFAM" id="SSF81383">
    <property type="entry name" value="F-box domain"/>
    <property type="match status" value="1"/>
</dbReference>
<feature type="non-terminal residue" evidence="2">
    <location>
        <position position="1"/>
    </location>
</feature>
<proteinExistence type="predicted"/>
<dbReference type="InterPro" id="IPR001810">
    <property type="entry name" value="F-box_dom"/>
</dbReference>
<accession>S8DHU6</accession>
<dbReference type="InterPro" id="IPR036047">
    <property type="entry name" value="F-box-like_dom_sf"/>
</dbReference>
<dbReference type="Proteomes" id="UP000015241">
    <property type="component" value="Unassembled WGS sequence"/>
</dbReference>
<organism evidence="2 3">
    <name type="scientific">Fomitopsis schrenkii</name>
    <name type="common">Brown rot fungus</name>
    <dbReference type="NCBI Taxonomy" id="2126942"/>
    <lineage>
        <taxon>Eukaryota</taxon>
        <taxon>Fungi</taxon>
        <taxon>Dikarya</taxon>
        <taxon>Basidiomycota</taxon>
        <taxon>Agaricomycotina</taxon>
        <taxon>Agaricomycetes</taxon>
        <taxon>Polyporales</taxon>
        <taxon>Fomitopsis</taxon>
    </lineage>
</organism>
<dbReference type="Gene3D" id="1.20.1280.50">
    <property type="match status" value="1"/>
</dbReference>
<feature type="non-terminal residue" evidence="2">
    <location>
        <position position="66"/>
    </location>
</feature>
<dbReference type="AlphaFoldDB" id="S8DHU6"/>
<dbReference type="OrthoDB" id="2800666at2759"/>